<proteinExistence type="predicted"/>
<dbReference type="Proteomes" id="UP000016860">
    <property type="component" value="Unassembled WGS sequence"/>
</dbReference>
<protein>
    <submittedName>
        <fullName evidence="1">Uncharacterized protein</fullName>
    </submittedName>
</protein>
<comment type="caution">
    <text evidence="1">The sequence shown here is derived from an EMBL/GenBank/DDBJ whole genome shotgun (WGS) entry which is preliminary data.</text>
</comment>
<accession>U4QYZ5</accession>
<dbReference type="EMBL" id="ATAY01000071">
    <property type="protein sequence ID" value="EPR10178.1"/>
    <property type="molecule type" value="Genomic_DNA"/>
</dbReference>
<dbReference type="OrthoDB" id="1954664at2"/>
<dbReference type="RefSeq" id="WP_020816350.1">
    <property type="nucleotide sequence ID" value="NZ_ATAY01000071.1"/>
</dbReference>
<evidence type="ECO:0000313" key="1">
    <source>
        <dbReference type="EMBL" id="EPR10178.1"/>
    </source>
</evidence>
<sequence>MKVNYKTLTVDLMMAKLAAKKQAIGEDSGNLNLDMLTIFIPRSNKRKMVEAIKASGLHATGPRAGKRYFISPPRCGQRSSRQRAVKAMYLEMKRRGWEVAVHSENEPQLER</sequence>
<dbReference type="STRING" id="1330534.L323_14475"/>
<gene>
    <name evidence="1" type="ORF">L323_14475</name>
</gene>
<name>U4QYZ5_9FIRM</name>
<evidence type="ECO:0000313" key="2">
    <source>
        <dbReference type="Proteomes" id="UP000016860"/>
    </source>
</evidence>
<dbReference type="PATRIC" id="fig|1330534.3.peg.2870"/>
<dbReference type="AlphaFoldDB" id="U4QYZ5"/>
<reference evidence="1 2" key="1">
    <citation type="journal article" date="2013" name="Genome Announc.">
        <title>Draft Genome Sequence of the Cellulolytic Bacterium Clostridium papyrosolvens C7 (ATCC 700395).</title>
        <authorList>
            <person name="Zepeda V."/>
            <person name="Dassa B."/>
            <person name="Borovok I."/>
            <person name="Lamed R."/>
            <person name="Bayer E.A."/>
            <person name="Cate J.H."/>
        </authorList>
    </citation>
    <scope>NUCLEOTIDE SEQUENCE [LARGE SCALE GENOMIC DNA]</scope>
    <source>
        <strain evidence="1 2">C7</strain>
    </source>
</reference>
<organism evidence="1 2">
    <name type="scientific">Ruminiclostridium papyrosolvens C7</name>
    <dbReference type="NCBI Taxonomy" id="1330534"/>
    <lineage>
        <taxon>Bacteria</taxon>
        <taxon>Bacillati</taxon>
        <taxon>Bacillota</taxon>
        <taxon>Clostridia</taxon>
        <taxon>Eubacteriales</taxon>
        <taxon>Oscillospiraceae</taxon>
        <taxon>Ruminiclostridium</taxon>
    </lineage>
</organism>